<protein>
    <submittedName>
        <fullName evidence="2">Uncharacterized protein</fullName>
    </submittedName>
</protein>
<evidence type="ECO:0000313" key="2">
    <source>
        <dbReference type="EMBL" id="KAF9945539.1"/>
    </source>
</evidence>
<reference evidence="2" key="1">
    <citation type="journal article" date="2020" name="Fungal Divers.">
        <title>Resolving the Mortierellaceae phylogeny through synthesis of multi-gene phylogenetics and phylogenomics.</title>
        <authorList>
            <person name="Vandepol N."/>
            <person name="Liber J."/>
            <person name="Desiro A."/>
            <person name="Na H."/>
            <person name="Kennedy M."/>
            <person name="Barry K."/>
            <person name="Grigoriev I.V."/>
            <person name="Miller A.N."/>
            <person name="O'Donnell K."/>
            <person name="Stajich J.E."/>
            <person name="Bonito G."/>
        </authorList>
    </citation>
    <scope>NUCLEOTIDE SEQUENCE</scope>
    <source>
        <strain evidence="2">MES-2147</strain>
    </source>
</reference>
<dbReference type="Proteomes" id="UP000749646">
    <property type="component" value="Unassembled WGS sequence"/>
</dbReference>
<proteinExistence type="predicted"/>
<keyword evidence="3" id="KW-1185">Reference proteome</keyword>
<feature type="compositionally biased region" description="Low complexity" evidence="1">
    <location>
        <begin position="55"/>
        <end position="67"/>
    </location>
</feature>
<comment type="caution">
    <text evidence="2">The sequence shown here is derived from an EMBL/GenBank/DDBJ whole genome shotgun (WGS) entry which is preliminary data.</text>
</comment>
<feature type="compositionally biased region" description="Polar residues" evidence="1">
    <location>
        <begin position="68"/>
        <end position="93"/>
    </location>
</feature>
<dbReference type="EMBL" id="JAAAHW010007977">
    <property type="protein sequence ID" value="KAF9945539.1"/>
    <property type="molecule type" value="Genomic_DNA"/>
</dbReference>
<name>A0A9P6LUZ5_9FUNG</name>
<feature type="region of interest" description="Disordered" evidence="1">
    <location>
        <begin position="19"/>
        <end position="93"/>
    </location>
</feature>
<evidence type="ECO:0000256" key="1">
    <source>
        <dbReference type="SAM" id="MobiDB-lite"/>
    </source>
</evidence>
<feature type="compositionally biased region" description="Basic and acidic residues" evidence="1">
    <location>
        <begin position="19"/>
        <end position="41"/>
    </location>
</feature>
<accession>A0A9P6LUZ5</accession>
<sequence length="93" mass="10439">FAAEWLKHVQIGPTEVDVAKGGRSIDTDEIQERFIKHEPPKGMKRYTSWKPYKSPNQQNPPTDNTPNVASSSSSKRNLFSGSAPDTPQYHEQA</sequence>
<evidence type="ECO:0000313" key="3">
    <source>
        <dbReference type="Proteomes" id="UP000749646"/>
    </source>
</evidence>
<organism evidence="2 3">
    <name type="scientific">Modicella reniformis</name>
    <dbReference type="NCBI Taxonomy" id="1440133"/>
    <lineage>
        <taxon>Eukaryota</taxon>
        <taxon>Fungi</taxon>
        <taxon>Fungi incertae sedis</taxon>
        <taxon>Mucoromycota</taxon>
        <taxon>Mortierellomycotina</taxon>
        <taxon>Mortierellomycetes</taxon>
        <taxon>Mortierellales</taxon>
        <taxon>Mortierellaceae</taxon>
        <taxon>Modicella</taxon>
    </lineage>
</organism>
<gene>
    <name evidence="2" type="ORF">BGZ65_010625</name>
</gene>
<dbReference type="AlphaFoldDB" id="A0A9P6LUZ5"/>
<feature type="non-terminal residue" evidence="2">
    <location>
        <position position="93"/>
    </location>
</feature>